<comment type="caution">
    <text evidence="1">The sequence shown here is derived from an EMBL/GenBank/DDBJ whole genome shotgun (WGS) entry which is preliminary data.</text>
</comment>
<dbReference type="Proteomes" id="UP000824890">
    <property type="component" value="Unassembled WGS sequence"/>
</dbReference>
<sequence>MRPRVGLIIQESLTRWLTGPEIYRILRRRRSLTVSSDENPHHGVIGLYLFYCPRFYNYTNGLHDTRTFQHSHRGHTIRVTQSRPAIPPAPTYCRRMYRCSTRYGRFLLVHYRNE</sequence>
<keyword evidence="2" id="KW-1185">Reference proteome</keyword>
<accession>A0ABQ8E167</accession>
<protein>
    <submittedName>
        <fullName evidence="1">Uncharacterized protein</fullName>
    </submittedName>
</protein>
<evidence type="ECO:0000313" key="1">
    <source>
        <dbReference type="EMBL" id="KAH0934416.1"/>
    </source>
</evidence>
<proteinExistence type="predicted"/>
<dbReference type="EMBL" id="JAGKQM010000003">
    <property type="protein sequence ID" value="KAH0934416.1"/>
    <property type="molecule type" value="Genomic_DNA"/>
</dbReference>
<reference evidence="1 2" key="1">
    <citation type="submission" date="2021-05" db="EMBL/GenBank/DDBJ databases">
        <title>Genome Assembly of Synthetic Allotetraploid Brassica napus Reveals Homoeologous Exchanges between Subgenomes.</title>
        <authorList>
            <person name="Davis J.T."/>
        </authorList>
    </citation>
    <scope>NUCLEOTIDE SEQUENCE [LARGE SCALE GENOMIC DNA]</scope>
    <source>
        <strain evidence="2">cv. Da-Ae</strain>
        <tissue evidence="1">Seedling</tissue>
    </source>
</reference>
<organism evidence="1 2">
    <name type="scientific">Brassica napus</name>
    <name type="common">Rape</name>
    <dbReference type="NCBI Taxonomy" id="3708"/>
    <lineage>
        <taxon>Eukaryota</taxon>
        <taxon>Viridiplantae</taxon>
        <taxon>Streptophyta</taxon>
        <taxon>Embryophyta</taxon>
        <taxon>Tracheophyta</taxon>
        <taxon>Spermatophyta</taxon>
        <taxon>Magnoliopsida</taxon>
        <taxon>eudicotyledons</taxon>
        <taxon>Gunneridae</taxon>
        <taxon>Pentapetalae</taxon>
        <taxon>rosids</taxon>
        <taxon>malvids</taxon>
        <taxon>Brassicales</taxon>
        <taxon>Brassicaceae</taxon>
        <taxon>Brassiceae</taxon>
        <taxon>Brassica</taxon>
    </lineage>
</organism>
<evidence type="ECO:0000313" key="2">
    <source>
        <dbReference type="Proteomes" id="UP000824890"/>
    </source>
</evidence>
<name>A0ABQ8E167_BRANA</name>
<gene>
    <name evidence="1" type="ORF">HID58_011533</name>
</gene>